<dbReference type="Gene3D" id="1.10.3720.10">
    <property type="entry name" value="MetI-like"/>
    <property type="match status" value="1"/>
</dbReference>
<evidence type="ECO:0000256" key="5">
    <source>
        <dbReference type="ARBA" id="ARBA00022989"/>
    </source>
</evidence>
<gene>
    <name evidence="9" type="ORF">GCM10010915_25090</name>
</gene>
<evidence type="ECO:0000256" key="4">
    <source>
        <dbReference type="ARBA" id="ARBA00022692"/>
    </source>
</evidence>
<evidence type="ECO:0000256" key="3">
    <source>
        <dbReference type="ARBA" id="ARBA00022475"/>
    </source>
</evidence>
<organism evidence="9 10">
    <name type="scientific">Microbacterium faecale</name>
    <dbReference type="NCBI Taxonomy" id="1804630"/>
    <lineage>
        <taxon>Bacteria</taxon>
        <taxon>Bacillati</taxon>
        <taxon>Actinomycetota</taxon>
        <taxon>Actinomycetes</taxon>
        <taxon>Micrococcales</taxon>
        <taxon>Microbacteriaceae</taxon>
        <taxon>Microbacterium</taxon>
    </lineage>
</organism>
<keyword evidence="2 7" id="KW-0813">Transport</keyword>
<keyword evidence="6 7" id="KW-0472">Membrane</keyword>
<dbReference type="RefSeq" id="WP_188712530.1">
    <property type="nucleotide sequence ID" value="NZ_BMHO01000001.1"/>
</dbReference>
<dbReference type="EMBL" id="BMHO01000001">
    <property type="protein sequence ID" value="GGD42965.1"/>
    <property type="molecule type" value="Genomic_DNA"/>
</dbReference>
<keyword evidence="3" id="KW-1003">Cell membrane</keyword>
<reference evidence="9" key="1">
    <citation type="journal article" date="2014" name="Int. J. Syst. Evol. Microbiol.">
        <title>Complete genome sequence of Corynebacterium casei LMG S-19264T (=DSM 44701T), isolated from a smear-ripened cheese.</title>
        <authorList>
            <consortium name="US DOE Joint Genome Institute (JGI-PGF)"/>
            <person name="Walter F."/>
            <person name="Albersmeier A."/>
            <person name="Kalinowski J."/>
            <person name="Ruckert C."/>
        </authorList>
    </citation>
    <scope>NUCLEOTIDE SEQUENCE</scope>
    <source>
        <strain evidence="9">CGMCC 1.15152</strain>
    </source>
</reference>
<dbReference type="GO" id="GO:0005886">
    <property type="term" value="C:plasma membrane"/>
    <property type="evidence" value="ECO:0007669"/>
    <property type="project" value="UniProtKB-SubCell"/>
</dbReference>
<name>A0A916YF94_9MICO</name>
<feature type="transmembrane region" description="Helical" evidence="7">
    <location>
        <begin position="212"/>
        <end position="235"/>
    </location>
</feature>
<dbReference type="InterPro" id="IPR035906">
    <property type="entry name" value="MetI-like_sf"/>
</dbReference>
<evidence type="ECO:0000256" key="2">
    <source>
        <dbReference type="ARBA" id="ARBA00022448"/>
    </source>
</evidence>
<feature type="transmembrane region" description="Helical" evidence="7">
    <location>
        <begin position="126"/>
        <end position="148"/>
    </location>
</feature>
<proteinExistence type="inferred from homology"/>
<comment type="subcellular location">
    <subcellularLocation>
        <location evidence="1 7">Cell membrane</location>
        <topology evidence="1 7">Multi-pass membrane protein</topology>
    </subcellularLocation>
</comment>
<keyword evidence="10" id="KW-1185">Reference proteome</keyword>
<dbReference type="PANTHER" id="PTHR43386">
    <property type="entry name" value="OLIGOPEPTIDE TRANSPORT SYSTEM PERMEASE PROTEIN APPC"/>
    <property type="match status" value="1"/>
</dbReference>
<reference evidence="9" key="2">
    <citation type="submission" date="2020-09" db="EMBL/GenBank/DDBJ databases">
        <authorList>
            <person name="Sun Q."/>
            <person name="Zhou Y."/>
        </authorList>
    </citation>
    <scope>NUCLEOTIDE SEQUENCE</scope>
    <source>
        <strain evidence="9">CGMCC 1.15152</strain>
    </source>
</reference>
<comment type="caution">
    <text evidence="9">The sequence shown here is derived from an EMBL/GenBank/DDBJ whole genome shotgun (WGS) entry which is preliminary data.</text>
</comment>
<comment type="similarity">
    <text evidence="7">Belongs to the binding-protein-dependent transport system permease family.</text>
</comment>
<feature type="domain" description="ABC transmembrane type-1" evidence="8">
    <location>
        <begin position="91"/>
        <end position="280"/>
    </location>
</feature>
<dbReference type="SUPFAM" id="SSF161098">
    <property type="entry name" value="MetI-like"/>
    <property type="match status" value="1"/>
</dbReference>
<feature type="transmembrane region" description="Helical" evidence="7">
    <location>
        <begin position="255"/>
        <end position="276"/>
    </location>
</feature>
<evidence type="ECO:0000313" key="9">
    <source>
        <dbReference type="EMBL" id="GGD42965.1"/>
    </source>
</evidence>
<dbReference type="GO" id="GO:0055085">
    <property type="term" value="P:transmembrane transport"/>
    <property type="evidence" value="ECO:0007669"/>
    <property type="project" value="InterPro"/>
</dbReference>
<dbReference type="CDD" id="cd06261">
    <property type="entry name" value="TM_PBP2"/>
    <property type="match status" value="1"/>
</dbReference>
<dbReference type="InterPro" id="IPR050366">
    <property type="entry name" value="BP-dependent_transpt_permease"/>
</dbReference>
<sequence length="294" mass="31055">MSVAAERKAPRTPKTRPIVTGRRVSRGAQVSFWIGAGWLTVLVLLAAGADVLPIAPYDRMVGAPLQPPGLTEPFGTDEIGRSVFSRVIYGARTSLVVGTIASVIGVVLGGLLGLVAGYFRGIIEALVDILAEVVQAFPALLFLVAMAAVVRPSLSTLTISLAVLMVPAFARMTKGAVLAQANREFVSAARALGAGHARVLFREILPNTVMSLVSFAIVVMALMIVIEGSVSYLGYGIPLPSPSWGGMAAESEARFATHPHLVLVPVLFLFATVYALNAVGDHLRRRFDVGQSQL</sequence>
<evidence type="ECO:0000256" key="1">
    <source>
        <dbReference type="ARBA" id="ARBA00004651"/>
    </source>
</evidence>
<feature type="transmembrane region" description="Helical" evidence="7">
    <location>
        <begin position="95"/>
        <end position="119"/>
    </location>
</feature>
<dbReference type="AlphaFoldDB" id="A0A916YF94"/>
<dbReference type="Proteomes" id="UP000633205">
    <property type="component" value="Unassembled WGS sequence"/>
</dbReference>
<feature type="transmembrane region" description="Helical" evidence="7">
    <location>
        <begin position="154"/>
        <end position="173"/>
    </location>
</feature>
<dbReference type="InterPro" id="IPR000515">
    <property type="entry name" value="MetI-like"/>
</dbReference>
<dbReference type="Pfam" id="PF00528">
    <property type="entry name" value="BPD_transp_1"/>
    <property type="match status" value="1"/>
</dbReference>
<dbReference type="PANTHER" id="PTHR43386:SF1">
    <property type="entry name" value="D,D-DIPEPTIDE TRANSPORT SYSTEM PERMEASE PROTEIN DDPC-RELATED"/>
    <property type="match status" value="1"/>
</dbReference>
<dbReference type="PROSITE" id="PS50928">
    <property type="entry name" value="ABC_TM1"/>
    <property type="match status" value="1"/>
</dbReference>
<accession>A0A916YF94</accession>
<feature type="transmembrane region" description="Helical" evidence="7">
    <location>
        <begin position="32"/>
        <end position="55"/>
    </location>
</feature>
<evidence type="ECO:0000256" key="7">
    <source>
        <dbReference type="RuleBase" id="RU363032"/>
    </source>
</evidence>
<keyword evidence="4 7" id="KW-0812">Transmembrane</keyword>
<evidence type="ECO:0000256" key="6">
    <source>
        <dbReference type="ARBA" id="ARBA00023136"/>
    </source>
</evidence>
<evidence type="ECO:0000259" key="8">
    <source>
        <dbReference type="PROSITE" id="PS50928"/>
    </source>
</evidence>
<protein>
    <submittedName>
        <fullName evidence="9">Peptide ABC transporter permease</fullName>
    </submittedName>
</protein>
<evidence type="ECO:0000313" key="10">
    <source>
        <dbReference type="Proteomes" id="UP000633205"/>
    </source>
</evidence>
<keyword evidence="5 7" id="KW-1133">Transmembrane helix</keyword>